<sequence>MNGVRSKAYNKGHKRTGCKGVVARGLASISAGLAGEDGRGLYTVRNAKYQELKANSERLHIKIDSPILTDEQLMFEAVGASNKSPVYGFNSQSTAGITEHHGSSSSSSSVPSVSSIVAHEACIERERRL</sequence>
<dbReference type="Proteomes" id="UP001060085">
    <property type="component" value="Linkage Group LG03"/>
</dbReference>
<name>A0ACC0BJS5_CATRO</name>
<proteinExistence type="predicted"/>
<gene>
    <name evidence="1" type="ORF">M9H77_13212</name>
</gene>
<dbReference type="EMBL" id="CM044703">
    <property type="protein sequence ID" value="KAI5672848.1"/>
    <property type="molecule type" value="Genomic_DNA"/>
</dbReference>
<protein>
    <submittedName>
        <fullName evidence="1">Uncharacterized protein</fullName>
    </submittedName>
</protein>
<organism evidence="1 2">
    <name type="scientific">Catharanthus roseus</name>
    <name type="common">Madagascar periwinkle</name>
    <name type="synonym">Vinca rosea</name>
    <dbReference type="NCBI Taxonomy" id="4058"/>
    <lineage>
        <taxon>Eukaryota</taxon>
        <taxon>Viridiplantae</taxon>
        <taxon>Streptophyta</taxon>
        <taxon>Embryophyta</taxon>
        <taxon>Tracheophyta</taxon>
        <taxon>Spermatophyta</taxon>
        <taxon>Magnoliopsida</taxon>
        <taxon>eudicotyledons</taxon>
        <taxon>Gunneridae</taxon>
        <taxon>Pentapetalae</taxon>
        <taxon>asterids</taxon>
        <taxon>lamiids</taxon>
        <taxon>Gentianales</taxon>
        <taxon>Apocynaceae</taxon>
        <taxon>Rauvolfioideae</taxon>
        <taxon>Vinceae</taxon>
        <taxon>Catharanthinae</taxon>
        <taxon>Catharanthus</taxon>
    </lineage>
</organism>
<evidence type="ECO:0000313" key="2">
    <source>
        <dbReference type="Proteomes" id="UP001060085"/>
    </source>
</evidence>
<keyword evidence="2" id="KW-1185">Reference proteome</keyword>
<accession>A0ACC0BJS5</accession>
<reference evidence="2" key="1">
    <citation type="journal article" date="2023" name="Nat. Plants">
        <title>Single-cell RNA sequencing provides a high-resolution roadmap for understanding the multicellular compartmentation of specialized metabolism.</title>
        <authorList>
            <person name="Sun S."/>
            <person name="Shen X."/>
            <person name="Li Y."/>
            <person name="Li Y."/>
            <person name="Wang S."/>
            <person name="Li R."/>
            <person name="Zhang H."/>
            <person name="Shen G."/>
            <person name="Guo B."/>
            <person name="Wei J."/>
            <person name="Xu J."/>
            <person name="St-Pierre B."/>
            <person name="Chen S."/>
            <person name="Sun C."/>
        </authorList>
    </citation>
    <scope>NUCLEOTIDE SEQUENCE [LARGE SCALE GENOMIC DNA]</scope>
</reference>
<evidence type="ECO:0000313" key="1">
    <source>
        <dbReference type="EMBL" id="KAI5672848.1"/>
    </source>
</evidence>
<comment type="caution">
    <text evidence="1">The sequence shown here is derived from an EMBL/GenBank/DDBJ whole genome shotgun (WGS) entry which is preliminary data.</text>
</comment>